<proteinExistence type="inferred from homology"/>
<keyword evidence="2" id="KW-0732">Signal</keyword>
<dbReference type="PANTHER" id="PTHR42928">
    <property type="entry name" value="TRICARBOXYLATE-BINDING PROTEIN"/>
    <property type="match status" value="1"/>
</dbReference>
<dbReference type="SUPFAM" id="SSF53850">
    <property type="entry name" value="Periplasmic binding protein-like II"/>
    <property type="match status" value="1"/>
</dbReference>
<dbReference type="Proteomes" id="UP000672657">
    <property type="component" value="Unassembled WGS sequence"/>
</dbReference>
<protein>
    <recommendedName>
        <fullName evidence="5">Extra-cytoplasmic solute receptor</fullName>
    </recommendedName>
</protein>
<evidence type="ECO:0000256" key="1">
    <source>
        <dbReference type="ARBA" id="ARBA00006987"/>
    </source>
</evidence>
<evidence type="ECO:0008006" key="5">
    <source>
        <dbReference type="Google" id="ProtNLM"/>
    </source>
</evidence>
<dbReference type="Gene3D" id="3.40.190.10">
    <property type="entry name" value="Periplasmic binding protein-like II"/>
    <property type="match status" value="1"/>
</dbReference>
<dbReference type="Gene3D" id="3.40.190.150">
    <property type="entry name" value="Bordetella uptake gene, domain 1"/>
    <property type="match status" value="1"/>
</dbReference>
<evidence type="ECO:0000313" key="3">
    <source>
        <dbReference type="EMBL" id="CAG2158952.1"/>
    </source>
</evidence>
<accession>A0ABM8TRR8</accession>
<reference evidence="3 4" key="1">
    <citation type="submission" date="2021-03" db="EMBL/GenBank/DDBJ databases">
        <authorList>
            <person name="Peeters C."/>
        </authorList>
    </citation>
    <scope>NUCLEOTIDE SEQUENCE [LARGE SCALE GENOMIC DNA]</scope>
    <source>
        <strain evidence="3 4">LMG 26411</strain>
    </source>
</reference>
<organism evidence="3 4">
    <name type="scientific">Cupriavidus numazuensis</name>
    <dbReference type="NCBI Taxonomy" id="221992"/>
    <lineage>
        <taxon>Bacteria</taxon>
        <taxon>Pseudomonadati</taxon>
        <taxon>Pseudomonadota</taxon>
        <taxon>Betaproteobacteria</taxon>
        <taxon>Burkholderiales</taxon>
        <taxon>Burkholderiaceae</taxon>
        <taxon>Cupriavidus</taxon>
    </lineage>
</organism>
<evidence type="ECO:0000313" key="4">
    <source>
        <dbReference type="Proteomes" id="UP000672657"/>
    </source>
</evidence>
<keyword evidence="4" id="KW-1185">Reference proteome</keyword>
<name>A0ABM8TRR8_9BURK</name>
<comment type="caution">
    <text evidence="3">The sequence shown here is derived from an EMBL/GenBank/DDBJ whole genome shotgun (WGS) entry which is preliminary data.</text>
</comment>
<dbReference type="InterPro" id="IPR042100">
    <property type="entry name" value="Bug_dom1"/>
</dbReference>
<dbReference type="PIRSF" id="PIRSF017082">
    <property type="entry name" value="YflP"/>
    <property type="match status" value="1"/>
</dbReference>
<dbReference type="InterPro" id="IPR005064">
    <property type="entry name" value="BUG"/>
</dbReference>
<dbReference type="CDD" id="cd13578">
    <property type="entry name" value="PBP2_Bug27"/>
    <property type="match status" value="1"/>
</dbReference>
<dbReference type="RefSeq" id="WP_211957163.1">
    <property type="nucleotide sequence ID" value="NZ_CAJPVI010000052.1"/>
</dbReference>
<feature type="chain" id="PRO_5046962162" description="Extra-cytoplasmic solute receptor" evidence="2">
    <location>
        <begin position="24"/>
        <end position="325"/>
    </location>
</feature>
<dbReference type="EMBL" id="CAJPVI010000052">
    <property type="protein sequence ID" value="CAG2158952.1"/>
    <property type="molecule type" value="Genomic_DNA"/>
</dbReference>
<comment type="similarity">
    <text evidence="1">Belongs to the UPF0065 (bug) family.</text>
</comment>
<feature type="signal peptide" evidence="2">
    <location>
        <begin position="1"/>
        <end position="23"/>
    </location>
</feature>
<dbReference type="PANTHER" id="PTHR42928:SF5">
    <property type="entry name" value="BLR1237 PROTEIN"/>
    <property type="match status" value="1"/>
</dbReference>
<evidence type="ECO:0000256" key="2">
    <source>
        <dbReference type="SAM" id="SignalP"/>
    </source>
</evidence>
<sequence>MVFPISRFATALGVGLAMLAASAAAQSDYPARPIRLVVPYAAGGPTDTFARSLAASWSRQLKAQVVVENRTGAGTIVGTEYASKAAPDGYTLLLTTVAHAVNPSIHASLPYRTIEDFAPVGLAARAPLVLVVNKSVPAQTLGEFIAYLKAHPGKVNYSSAGVGSAPHLGAELLNYKAGTKAIHVPYRGSAPAMADLIGGHVEFMMDSAPTGLAQVRAGTVRLLATSMSKRLPQTPDTPAIAEAVPGYEAYTWNAVFAPAKTPPEIIRKLSDTLGQTLHEPALQAKANELGLLLEPKPTPDALTQFLRAEIAKWTPVAAAANMKAD</sequence>
<dbReference type="Pfam" id="PF03401">
    <property type="entry name" value="TctC"/>
    <property type="match status" value="1"/>
</dbReference>
<gene>
    <name evidence="3" type="ORF">LMG26411_06325</name>
</gene>